<dbReference type="Gene3D" id="4.10.400.10">
    <property type="entry name" value="Low-density Lipoprotein Receptor"/>
    <property type="match status" value="1"/>
</dbReference>
<organism evidence="6 7">
    <name type="scientific">Homarus americanus</name>
    <name type="common">American lobster</name>
    <dbReference type="NCBI Taxonomy" id="6706"/>
    <lineage>
        <taxon>Eukaryota</taxon>
        <taxon>Metazoa</taxon>
        <taxon>Ecdysozoa</taxon>
        <taxon>Arthropoda</taxon>
        <taxon>Crustacea</taxon>
        <taxon>Multicrustacea</taxon>
        <taxon>Malacostraca</taxon>
        <taxon>Eumalacostraca</taxon>
        <taxon>Eucarida</taxon>
        <taxon>Decapoda</taxon>
        <taxon>Pleocyemata</taxon>
        <taxon>Astacidea</taxon>
        <taxon>Nephropoidea</taxon>
        <taxon>Nephropidae</taxon>
        <taxon>Homarus</taxon>
    </lineage>
</organism>
<dbReference type="InterPro" id="IPR036734">
    <property type="entry name" value="Neur_chan_lig-bd_sf"/>
</dbReference>
<comment type="subcellular location">
    <subcellularLocation>
        <location evidence="1">Membrane</location>
    </subcellularLocation>
</comment>
<dbReference type="InterPro" id="IPR036055">
    <property type="entry name" value="LDL_receptor-like_sf"/>
</dbReference>
<dbReference type="GO" id="GO:0005230">
    <property type="term" value="F:extracellular ligand-gated monoatomic ion channel activity"/>
    <property type="evidence" value="ECO:0007669"/>
    <property type="project" value="InterPro"/>
</dbReference>
<dbReference type="InterPro" id="IPR002172">
    <property type="entry name" value="LDrepeatLR_classA_rpt"/>
</dbReference>
<dbReference type="SUPFAM" id="SSF63712">
    <property type="entry name" value="Nicotinic receptor ligand binding domain-like"/>
    <property type="match status" value="1"/>
</dbReference>
<evidence type="ECO:0000256" key="1">
    <source>
        <dbReference type="ARBA" id="ARBA00004370"/>
    </source>
</evidence>
<keyword evidence="5" id="KW-0732">Signal</keyword>
<accession>A0A8J5JT01</accession>
<keyword evidence="6" id="KW-0449">Lipoprotein</keyword>
<dbReference type="PROSITE" id="PS50068">
    <property type="entry name" value="LDLRA_2"/>
    <property type="match status" value="1"/>
</dbReference>
<evidence type="ECO:0000256" key="5">
    <source>
        <dbReference type="SAM" id="SignalP"/>
    </source>
</evidence>
<name>A0A8J5JT01_HOMAM</name>
<feature type="signal peptide" evidence="5">
    <location>
        <begin position="1"/>
        <end position="27"/>
    </location>
</feature>
<gene>
    <name evidence="6" type="primary">Ldr-L1</name>
    <name evidence="6" type="ORF">Hamer_G001774</name>
</gene>
<dbReference type="CDD" id="cd00112">
    <property type="entry name" value="LDLa"/>
    <property type="match status" value="1"/>
</dbReference>
<keyword evidence="3 4" id="KW-1015">Disulfide bond</keyword>
<dbReference type="PROSITE" id="PS00236">
    <property type="entry name" value="NEUROTR_ION_CHANNEL"/>
    <property type="match status" value="1"/>
</dbReference>
<reference evidence="6" key="1">
    <citation type="journal article" date="2021" name="Sci. Adv.">
        <title>The American lobster genome reveals insights on longevity, neural, and immune adaptations.</title>
        <authorList>
            <person name="Polinski J.M."/>
            <person name="Zimin A.V."/>
            <person name="Clark K.F."/>
            <person name="Kohn A.B."/>
            <person name="Sadowski N."/>
            <person name="Timp W."/>
            <person name="Ptitsyn A."/>
            <person name="Khanna P."/>
            <person name="Romanova D.Y."/>
            <person name="Williams P."/>
            <person name="Greenwood S.J."/>
            <person name="Moroz L.L."/>
            <person name="Walt D.R."/>
            <person name="Bodnar A.G."/>
        </authorList>
    </citation>
    <scope>NUCLEOTIDE SEQUENCE</scope>
    <source>
        <strain evidence="6">GMGI-L3</strain>
    </source>
</reference>
<proteinExistence type="predicted"/>
<evidence type="ECO:0000313" key="6">
    <source>
        <dbReference type="EMBL" id="KAG7160498.1"/>
    </source>
</evidence>
<dbReference type="InterPro" id="IPR018000">
    <property type="entry name" value="Neurotransmitter_ion_chnl_CS"/>
</dbReference>
<dbReference type="GO" id="GO:0016020">
    <property type="term" value="C:membrane"/>
    <property type="evidence" value="ECO:0007669"/>
    <property type="project" value="UniProtKB-SubCell"/>
</dbReference>
<comment type="caution">
    <text evidence="6">The sequence shown here is derived from an EMBL/GenBank/DDBJ whole genome shotgun (WGS) entry which is preliminary data.</text>
</comment>
<comment type="caution">
    <text evidence="4">Lacks conserved residue(s) required for the propagation of feature annotation.</text>
</comment>
<sequence>MKKRHWRLDTTLLPVLLSALTIPGLHTWCDAVAPEDQLAVELNVARRQARGTEWLQYDLNRNDLGQSSTFTVCLHIYLQFTYTDPCIALTFDPNTFVIIKDGKLQLEKNLPDKGWTVVSWAPLNYHYWTPVCVAVGREPGLALHGEYTNQGPHTPMELPQGKTIRITVGIPLQDANIDQTTSLSAIVTAPTVYKWRLSDQEVLDVASCREDLQDRVWYLWSGRILDSLLLVTNRSAVTSEFVNDTTNYWSRITNPYDMCVPASGHRLVLLRGTFLYGEALGNCSAYGGTLAEGSKDTWMAASEPLQFAATKVLANPWVTAGSVDKCWKMDLATFSLIQGNCDTDYASYLLCQLPLTPTVELRSEDDQTEKFFVLATTFFYPSFYTKDGLSIQGNTTIWLKYYDQYMELLYYAQTNVLQPLGRHTWSTPATNENIKRTMTLTSCSKDEFTCNSGKCIELSKRCDGVYDCGDDVGSDENALFQNDFDYRQAKNVRLNIYAQRLKEGRVGVSDGYEGLVYSGQGDAKILKVEDFMVSYMCDFNLALYPFDIHQCFFNFSIINHGSFISVFLEEVWSWFG</sequence>
<keyword evidence="6" id="KW-0675">Receptor</keyword>
<dbReference type="Pfam" id="PF00057">
    <property type="entry name" value="Ldl_recept_a"/>
    <property type="match status" value="1"/>
</dbReference>
<protein>
    <submittedName>
        <fullName evidence="6">Putative Low density lipoprotein receptor-related protein-like 1</fullName>
    </submittedName>
</protein>
<dbReference type="EMBL" id="JAHLQT010031306">
    <property type="protein sequence ID" value="KAG7160498.1"/>
    <property type="molecule type" value="Genomic_DNA"/>
</dbReference>
<dbReference type="SUPFAM" id="SSF57424">
    <property type="entry name" value="LDL receptor-like module"/>
    <property type="match status" value="1"/>
</dbReference>
<feature type="disulfide bond" evidence="4">
    <location>
        <begin position="450"/>
        <end position="468"/>
    </location>
</feature>
<feature type="disulfide bond" evidence="4">
    <location>
        <begin position="443"/>
        <end position="455"/>
    </location>
</feature>
<dbReference type="SMART" id="SM00192">
    <property type="entry name" value="LDLa"/>
    <property type="match status" value="1"/>
</dbReference>
<evidence type="ECO:0000256" key="4">
    <source>
        <dbReference type="PROSITE-ProRule" id="PRU00124"/>
    </source>
</evidence>
<dbReference type="Proteomes" id="UP000747542">
    <property type="component" value="Unassembled WGS sequence"/>
</dbReference>
<keyword evidence="2" id="KW-0472">Membrane</keyword>
<keyword evidence="7" id="KW-1185">Reference proteome</keyword>
<feature type="chain" id="PRO_5035278814" evidence="5">
    <location>
        <begin position="28"/>
        <end position="576"/>
    </location>
</feature>
<evidence type="ECO:0000313" key="7">
    <source>
        <dbReference type="Proteomes" id="UP000747542"/>
    </source>
</evidence>
<dbReference type="AlphaFoldDB" id="A0A8J5JT01"/>
<evidence type="ECO:0000256" key="3">
    <source>
        <dbReference type="ARBA" id="ARBA00023157"/>
    </source>
</evidence>
<evidence type="ECO:0000256" key="2">
    <source>
        <dbReference type="ARBA" id="ARBA00023136"/>
    </source>
</evidence>